<evidence type="ECO:0000256" key="9">
    <source>
        <dbReference type="ARBA" id="ARBA00022827"/>
    </source>
</evidence>
<keyword evidence="14 16" id="KW-0472">Membrane</keyword>
<gene>
    <name evidence="20" type="ORF">B0I36DRAFT_37908</name>
</gene>
<keyword evidence="21" id="KW-1185">Reference proteome</keyword>
<feature type="domain" description="FAD-binding FR-type" evidence="19">
    <location>
        <begin position="227"/>
        <end position="333"/>
    </location>
</feature>
<evidence type="ECO:0000313" key="21">
    <source>
        <dbReference type="Proteomes" id="UP000756346"/>
    </source>
</evidence>
<feature type="region of interest" description="Disordered" evidence="17">
    <location>
        <begin position="86"/>
        <end position="117"/>
    </location>
</feature>
<dbReference type="SUPFAM" id="SSF52343">
    <property type="entry name" value="Ferredoxin reductase-like, C-terminal NADP-linked domain"/>
    <property type="match status" value="1"/>
</dbReference>
<comment type="subcellular location">
    <subcellularLocation>
        <location evidence="2">Mitochondrion outer membrane</location>
        <topology evidence="2">Single-pass membrane protein</topology>
    </subcellularLocation>
</comment>
<evidence type="ECO:0000256" key="15">
    <source>
        <dbReference type="PIRSR" id="PIRSR601834-1"/>
    </source>
</evidence>
<dbReference type="InterPro" id="IPR039261">
    <property type="entry name" value="FNR_nucleotide-bd"/>
</dbReference>
<dbReference type="RefSeq" id="XP_046006595.1">
    <property type="nucleotide sequence ID" value="XM_046160749.1"/>
</dbReference>
<feature type="binding site" evidence="15">
    <location>
        <position position="281"/>
    </location>
    <ligand>
        <name>FAD</name>
        <dbReference type="ChEBI" id="CHEBI:57692"/>
    </ligand>
</feature>
<comment type="cofactor">
    <cofactor evidence="1 15">
        <name>FAD</name>
        <dbReference type="ChEBI" id="CHEBI:57692"/>
    </cofactor>
</comment>
<evidence type="ECO:0000256" key="8">
    <source>
        <dbReference type="ARBA" id="ARBA00022787"/>
    </source>
</evidence>
<evidence type="ECO:0000256" key="17">
    <source>
        <dbReference type="SAM" id="MobiDB-lite"/>
    </source>
</evidence>
<keyword evidence="8" id="KW-1000">Mitochondrion outer membrane</keyword>
<dbReference type="PANTHER" id="PTHR19370">
    <property type="entry name" value="NADH-CYTOCHROME B5 REDUCTASE"/>
    <property type="match status" value="1"/>
</dbReference>
<dbReference type="FunFam" id="3.10.120.10:FF:000002">
    <property type="entry name" value="Cytochrome b5 type B"/>
    <property type="match status" value="1"/>
</dbReference>
<dbReference type="InterPro" id="IPR001199">
    <property type="entry name" value="Cyt_B5-like_heme/steroid-bd"/>
</dbReference>
<evidence type="ECO:0000256" key="7">
    <source>
        <dbReference type="ARBA" id="ARBA00022723"/>
    </source>
</evidence>
<keyword evidence="8" id="KW-0496">Mitochondrion</keyword>
<feature type="compositionally biased region" description="Low complexity" evidence="17">
    <location>
        <begin position="98"/>
        <end position="117"/>
    </location>
</feature>
<keyword evidence="6 16" id="KW-0812">Transmembrane</keyword>
<evidence type="ECO:0000259" key="18">
    <source>
        <dbReference type="PROSITE" id="PS50255"/>
    </source>
</evidence>
<evidence type="ECO:0000256" key="2">
    <source>
        <dbReference type="ARBA" id="ARBA00004572"/>
    </source>
</evidence>
<keyword evidence="10 16" id="KW-1133">Transmembrane helix</keyword>
<dbReference type="PRINTS" id="PR00406">
    <property type="entry name" value="CYTB5RDTASE"/>
</dbReference>
<feature type="binding site" evidence="15">
    <location>
        <position position="306"/>
    </location>
    <ligand>
        <name>FAD</name>
        <dbReference type="ChEBI" id="CHEBI:57692"/>
    </ligand>
</feature>
<dbReference type="Gene3D" id="3.40.50.80">
    <property type="entry name" value="Nucleotide-binding domain of ferredoxin-NADP reductase (FNR) module"/>
    <property type="match status" value="1"/>
</dbReference>
<keyword evidence="9 15" id="KW-0274">FAD</keyword>
<dbReference type="PROSITE" id="PS00191">
    <property type="entry name" value="CYTOCHROME_B5_1"/>
    <property type="match status" value="1"/>
</dbReference>
<dbReference type="InterPro" id="IPR017927">
    <property type="entry name" value="FAD-bd_FR_type"/>
</dbReference>
<evidence type="ECO:0000313" key="20">
    <source>
        <dbReference type="EMBL" id="KAH7018328.1"/>
    </source>
</evidence>
<dbReference type="GO" id="GO:0046872">
    <property type="term" value="F:metal ion binding"/>
    <property type="evidence" value="ECO:0007669"/>
    <property type="project" value="UniProtKB-UniRule"/>
</dbReference>
<dbReference type="Pfam" id="PF00173">
    <property type="entry name" value="Cyt-b5"/>
    <property type="match status" value="1"/>
</dbReference>
<name>A0A9P8XXL5_9PEZI</name>
<dbReference type="GO" id="GO:0016491">
    <property type="term" value="F:oxidoreductase activity"/>
    <property type="evidence" value="ECO:0007669"/>
    <property type="project" value="UniProtKB-KW"/>
</dbReference>
<evidence type="ECO:0000256" key="10">
    <source>
        <dbReference type="ARBA" id="ARBA00022989"/>
    </source>
</evidence>
<dbReference type="CDD" id="cd06183">
    <property type="entry name" value="cyt_b5_reduct_like"/>
    <property type="match status" value="1"/>
</dbReference>
<dbReference type="PRINTS" id="PR00363">
    <property type="entry name" value="CYTOCHROMEB5"/>
</dbReference>
<sequence length="488" mass="51927">MAATTSDVEYSAKDVAAHRSAGDGWMVINGEVYDVTKYINDHPGGAEVLLESMGTDATEAFDNAGHSEDAFEIMAEYRIGKLKANGRRPAPKAVRVNSSPSSKPASSSGSKSTSSLISPGTALLSLGAVTAGCLGYFYRSSLPGSDSISLLRAAGQTSTSGKSGMGFIHGIMLSASIFVAVDALIVKRAMKLLQPDEGGFLRYPPHMKVPKAVDADLLLQSGWLDPATPMTLPLTKKTLISPNVYRFTFELPTPQTIVGLPTGQHVAITATLPGTGEVVTRSYTPVSNNSDRGVLELVIKIYPDGKLTGQYLANLQVGDEVSFRGPKGAMRFRTGPASPSIASPRQLGMIAGGTGITPMYQLIRAICEDPRDTTRVSLIYANRSVDDILLRDELDSFARRYPQNLSVYYVVNTAPENAKWEYGVGFINKDMMAEKLAPAVAADGKGDKSRVMLCGPPGMVNAAKAALVELGFEKPGASAKMSDQVFVF</sequence>
<protein>
    <submittedName>
        <fullName evidence="20">Oxidoreductase NAD-binding domain-containing protein</fullName>
    </submittedName>
</protein>
<evidence type="ECO:0000256" key="1">
    <source>
        <dbReference type="ARBA" id="ARBA00001974"/>
    </source>
</evidence>
<dbReference type="AlphaFoldDB" id="A0A9P8XXL5"/>
<accession>A0A9P8XXL5</accession>
<dbReference type="GO" id="GO:0020037">
    <property type="term" value="F:heme binding"/>
    <property type="evidence" value="ECO:0007669"/>
    <property type="project" value="UniProtKB-UniRule"/>
</dbReference>
<keyword evidence="12 16" id="KW-0408">Iron</keyword>
<evidence type="ECO:0000256" key="13">
    <source>
        <dbReference type="ARBA" id="ARBA00023027"/>
    </source>
</evidence>
<dbReference type="Gene3D" id="2.40.30.10">
    <property type="entry name" value="Translation factors"/>
    <property type="match status" value="1"/>
</dbReference>
<organism evidence="20 21">
    <name type="scientific">Microdochium trichocladiopsis</name>
    <dbReference type="NCBI Taxonomy" id="1682393"/>
    <lineage>
        <taxon>Eukaryota</taxon>
        <taxon>Fungi</taxon>
        <taxon>Dikarya</taxon>
        <taxon>Ascomycota</taxon>
        <taxon>Pezizomycotina</taxon>
        <taxon>Sordariomycetes</taxon>
        <taxon>Xylariomycetidae</taxon>
        <taxon>Xylariales</taxon>
        <taxon>Microdochiaceae</taxon>
        <taxon>Microdochium</taxon>
    </lineage>
</organism>
<dbReference type="PROSITE" id="PS51384">
    <property type="entry name" value="FAD_FR"/>
    <property type="match status" value="1"/>
</dbReference>
<dbReference type="FunFam" id="3.40.50.80:FF:000019">
    <property type="entry name" value="NADH-cytochrome b5 reductase"/>
    <property type="match status" value="1"/>
</dbReference>
<dbReference type="Gene3D" id="3.10.120.10">
    <property type="entry name" value="Cytochrome b5-like heme/steroid binding domain"/>
    <property type="match status" value="1"/>
</dbReference>
<feature type="binding site" evidence="15">
    <location>
        <position position="283"/>
    </location>
    <ligand>
        <name>FAD</name>
        <dbReference type="ChEBI" id="CHEBI:57692"/>
    </ligand>
</feature>
<dbReference type="InterPro" id="IPR001709">
    <property type="entry name" value="Flavoprot_Pyr_Nucl_cyt_Rdtase"/>
</dbReference>
<evidence type="ECO:0000256" key="5">
    <source>
        <dbReference type="ARBA" id="ARBA00022630"/>
    </source>
</evidence>
<evidence type="ECO:0000256" key="12">
    <source>
        <dbReference type="ARBA" id="ARBA00023004"/>
    </source>
</evidence>
<evidence type="ECO:0000256" key="6">
    <source>
        <dbReference type="ARBA" id="ARBA00022692"/>
    </source>
</evidence>
<dbReference type="InterPro" id="IPR036400">
    <property type="entry name" value="Cyt_B5-like_heme/steroid_sf"/>
</dbReference>
<proteinExistence type="inferred from homology"/>
<evidence type="ECO:0000256" key="4">
    <source>
        <dbReference type="ARBA" id="ARBA00022617"/>
    </source>
</evidence>
<dbReference type="GO" id="GO:0005783">
    <property type="term" value="C:endoplasmic reticulum"/>
    <property type="evidence" value="ECO:0007669"/>
    <property type="project" value="TreeGrafter"/>
</dbReference>
<dbReference type="Pfam" id="PF00175">
    <property type="entry name" value="NAD_binding_1"/>
    <property type="match status" value="1"/>
</dbReference>
<feature type="domain" description="Cytochrome b5 heme-binding" evidence="18">
    <location>
        <begin position="7"/>
        <end position="83"/>
    </location>
</feature>
<dbReference type="PROSITE" id="PS50255">
    <property type="entry name" value="CYTOCHROME_B5_2"/>
    <property type="match status" value="1"/>
</dbReference>
<dbReference type="InterPro" id="IPR017938">
    <property type="entry name" value="Riboflavin_synthase-like_b-brl"/>
</dbReference>
<dbReference type="SUPFAM" id="SSF55856">
    <property type="entry name" value="Cytochrome b5-like heme/steroid binding domain"/>
    <property type="match status" value="1"/>
</dbReference>
<evidence type="ECO:0000256" key="11">
    <source>
        <dbReference type="ARBA" id="ARBA00023002"/>
    </source>
</evidence>
<dbReference type="EMBL" id="JAGTJQ010000011">
    <property type="protein sequence ID" value="KAH7018328.1"/>
    <property type="molecule type" value="Genomic_DNA"/>
</dbReference>
<dbReference type="InterPro" id="IPR001433">
    <property type="entry name" value="OxRdtase_FAD/NAD-bd"/>
</dbReference>
<evidence type="ECO:0000259" key="19">
    <source>
        <dbReference type="PROSITE" id="PS51384"/>
    </source>
</evidence>
<dbReference type="SUPFAM" id="SSF63380">
    <property type="entry name" value="Riboflavin synthase domain-like"/>
    <property type="match status" value="1"/>
</dbReference>
<keyword evidence="7 16" id="KW-0479">Metal-binding</keyword>
<dbReference type="PANTHER" id="PTHR19370:SF178">
    <property type="entry name" value="CYTOCHROME-B5 REDUCTASE"/>
    <property type="match status" value="1"/>
</dbReference>
<dbReference type="SMART" id="SM01117">
    <property type="entry name" value="Cyt-b5"/>
    <property type="match status" value="1"/>
</dbReference>
<comment type="similarity">
    <text evidence="3">Belongs to the flavoprotein pyridine nucleotide cytochrome reductase family.</text>
</comment>
<dbReference type="Proteomes" id="UP000756346">
    <property type="component" value="Unassembled WGS sequence"/>
</dbReference>
<dbReference type="PRINTS" id="PR00371">
    <property type="entry name" value="FPNCR"/>
</dbReference>
<feature type="transmembrane region" description="Helical" evidence="16">
    <location>
        <begin position="167"/>
        <end position="186"/>
    </location>
</feature>
<dbReference type="InterPro" id="IPR018506">
    <property type="entry name" value="Cyt_B5_heme-BS"/>
</dbReference>
<evidence type="ECO:0000256" key="14">
    <source>
        <dbReference type="ARBA" id="ARBA00023136"/>
    </source>
</evidence>
<dbReference type="OrthoDB" id="432685at2759"/>
<dbReference type="GeneID" id="70190295"/>
<evidence type="ECO:0000256" key="16">
    <source>
        <dbReference type="RuleBase" id="RU362121"/>
    </source>
</evidence>
<dbReference type="GO" id="GO:0005741">
    <property type="term" value="C:mitochondrial outer membrane"/>
    <property type="evidence" value="ECO:0007669"/>
    <property type="project" value="UniProtKB-SubCell"/>
</dbReference>
<feature type="binding site" evidence="15">
    <location>
        <position position="357"/>
    </location>
    <ligand>
        <name>FAD</name>
        <dbReference type="ChEBI" id="CHEBI:57692"/>
    </ligand>
</feature>
<evidence type="ECO:0000256" key="3">
    <source>
        <dbReference type="ARBA" id="ARBA00006105"/>
    </source>
</evidence>
<comment type="caution">
    <text evidence="20">The sequence shown here is derived from an EMBL/GenBank/DDBJ whole genome shotgun (WGS) entry which is preliminary data.</text>
</comment>
<reference evidence="20" key="1">
    <citation type="journal article" date="2021" name="Nat. Commun.">
        <title>Genetic determinants of endophytism in the Arabidopsis root mycobiome.</title>
        <authorList>
            <person name="Mesny F."/>
            <person name="Miyauchi S."/>
            <person name="Thiergart T."/>
            <person name="Pickel B."/>
            <person name="Atanasova L."/>
            <person name="Karlsson M."/>
            <person name="Huettel B."/>
            <person name="Barry K.W."/>
            <person name="Haridas S."/>
            <person name="Chen C."/>
            <person name="Bauer D."/>
            <person name="Andreopoulos W."/>
            <person name="Pangilinan J."/>
            <person name="LaButti K."/>
            <person name="Riley R."/>
            <person name="Lipzen A."/>
            <person name="Clum A."/>
            <person name="Drula E."/>
            <person name="Henrissat B."/>
            <person name="Kohler A."/>
            <person name="Grigoriev I.V."/>
            <person name="Martin F.M."/>
            <person name="Hacquard S."/>
        </authorList>
    </citation>
    <scope>NUCLEOTIDE SEQUENCE</scope>
    <source>
        <strain evidence="20">MPI-CAGE-CH-0230</strain>
    </source>
</reference>
<feature type="binding site" evidence="15">
    <location>
        <position position="298"/>
    </location>
    <ligand>
        <name>FAD</name>
        <dbReference type="ChEBI" id="CHEBI:57692"/>
    </ligand>
</feature>
<keyword evidence="4 16" id="KW-0349">Heme</keyword>
<dbReference type="InterPro" id="IPR008333">
    <property type="entry name" value="Cbr1-like_FAD-bd_dom"/>
</dbReference>
<keyword evidence="11" id="KW-0560">Oxidoreductase</keyword>
<dbReference type="Pfam" id="PF00970">
    <property type="entry name" value="FAD_binding_6"/>
    <property type="match status" value="1"/>
</dbReference>
<comment type="similarity">
    <text evidence="16">Belongs to the cytochrome b5 family.</text>
</comment>
<feature type="binding site" evidence="15">
    <location>
        <position position="300"/>
    </location>
    <ligand>
        <name>FAD</name>
        <dbReference type="ChEBI" id="CHEBI:57692"/>
    </ligand>
</feature>
<dbReference type="InterPro" id="IPR001834">
    <property type="entry name" value="CBR-like"/>
</dbReference>
<keyword evidence="5 15" id="KW-0285">Flavoprotein</keyword>
<keyword evidence="13" id="KW-0520">NAD</keyword>